<reference evidence="2 3" key="1">
    <citation type="submission" date="2018-05" db="EMBL/GenBank/DDBJ databases">
        <title>Complete Genome Sequence of the Nonylphenol-Degrading Bacterium Sphingobium amiense DSM 16289T.</title>
        <authorList>
            <person name="Ootsuka M."/>
            <person name="Nishizawa T."/>
            <person name="Ohta H."/>
        </authorList>
    </citation>
    <scope>NUCLEOTIDE SEQUENCE [LARGE SCALE GENOMIC DNA]</scope>
    <source>
        <strain evidence="2 3">DSM 16289</strain>
    </source>
</reference>
<dbReference type="EMBL" id="AP018664">
    <property type="protein sequence ID" value="BBD99090.1"/>
    <property type="molecule type" value="Genomic_DNA"/>
</dbReference>
<sequence>MSYIRKIEDWRVPASMGGAYERLLDTVGTGQFGAAIHDSVMAVTGGVRRIYLFEATDRENSDLQYFFGEPRLEAMLPAYSQYFHNVDPVCDAYGAAPALSDVAIQRIRPDDVAPQDFRRRFFDQAGIVERVSIIQRGPSAWRVMNVSRHRSSGMFSDRELEALVGLACLALPMLPLNRRRSAGRVPSTMEIEHRLGHLYPCLTKREQEVCARATMGMSVEATALDLGIAKTSVMTYRKRGYQRIGISSVNELCALVSH</sequence>
<dbReference type="InterPro" id="IPR000792">
    <property type="entry name" value="Tscrpt_reg_LuxR_C"/>
</dbReference>
<dbReference type="KEGG" id="sami:SAMIE_1025910"/>
<dbReference type="GO" id="GO:0006355">
    <property type="term" value="P:regulation of DNA-templated transcription"/>
    <property type="evidence" value="ECO:0007669"/>
    <property type="project" value="InterPro"/>
</dbReference>
<dbReference type="Gene3D" id="1.10.10.10">
    <property type="entry name" value="Winged helix-like DNA-binding domain superfamily/Winged helix DNA-binding domain"/>
    <property type="match status" value="1"/>
</dbReference>
<dbReference type="RefSeq" id="WP_066701020.1">
    <property type="nucleotide sequence ID" value="NZ_AP018664.1"/>
</dbReference>
<dbReference type="SMART" id="SM00421">
    <property type="entry name" value="HTH_LUXR"/>
    <property type="match status" value="1"/>
</dbReference>
<dbReference type="GO" id="GO:0003677">
    <property type="term" value="F:DNA binding"/>
    <property type="evidence" value="ECO:0007669"/>
    <property type="project" value="InterPro"/>
</dbReference>
<gene>
    <name evidence="2" type="ORF">SAMIE_1025910</name>
</gene>
<dbReference type="InterPro" id="IPR016032">
    <property type="entry name" value="Sig_transdc_resp-reg_C-effctor"/>
</dbReference>
<evidence type="ECO:0000313" key="3">
    <source>
        <dbReference type="Proteomes" id="UP000279959"/>
    </source>
</evidence>
<dbReference type="Proteomes" id="UP000279959">
    <property type="component" value="Chromosome"/>
</dbReference>
<keyword evidence="3" id="KW-1185">Reference proteome</keyword>
<name>A0A494WDW7_9SPHN</name>
<evidence type="ECO:0000313" key="2">
    <source>
        <dbReference type="EMBL" id="BBD99090.1"/>
    </source>
</evidence>
<feature type="domain" description="HTH luxR-type" evidence="1">
    <location>
        <begin position="199"/>
        <end position="256"/>
    </location>
</feature>
<protein>
    <submittedName>
        <fullName evidence="2">LuxR family transcriptional regulator</fullName>
    </submittedName>
</protein>
<dbReference type="AlphaFoldDB" id="A0A494WDW7"/>
<proteinExistence type="predicted"/>
<accession>A0A494WDW7</accession>
<dbReference type="SUPFAM" id="SSF46894">
    <property type="entry name" value="C-terminal effector domain of the bipartite response regulators"/>
    <property type="match status" value="1"/>
</dbReference>
<dbReference type="Pfam" id="PF00196">
    <property type="entry name" value="GerE"/>
    <property type="match status" value="1"/>
</dbReference>
<organism evidence="2 3">
    <name type="scientific">Sphingobium amiense</name>
    <dbReference type="NCBI Taxonomy" id="135719"/>
    <lineage>
        <taxon>Bacteria</taxon>
        <taxon>Pseudomonadati</taxon>
        <taxon>Pseudomonadota</taxon>
        <taxon>Alphaproteobacteria</taxon>
        <taxon>Sphingomonadales</taxon>
        <taxon>Sphingomonadaceae</taxon>
        <taxon>Sphingobium</taxon>
    </lineage>
</organism>
<evidence type="ECO:0000259" key="1">
    <source>
        <dbReference type="SMART" id="SM00421"/>
    </source>
</evidence>
<dbReference type="InterPro" id="IPR036388">
    <property type="entry name" value="WH-like_DNA-bd_sf"/>
</dbReference>